<dbReference type="AlphaFoldDB" id="A0A7C9VB92"/>
<comment type="caution">
    <text evidence="2">The sequence shown here is derived from an EMBL/GenBank/DDBJ whole genome shotgun (WGS) entry which is preliminary data.</text>
</comment>
<organism evidence="2 3">
    <name type="scientific">Candidatus Afipia apatlaquensis</name>
    <dbReference type="NCBI Taxonomy" id="2712852"/>
    <lineage>
        <taxon>Bacteria</taxon>
        <taxon>Pseudomonadati</taxon>
        <taxon>Pseudomonadota</taxon>
        <taxon>Alphaproteobacteria</taxon>
        <taxon>Hyphomicrobiales</taxon>
        <taxon>Nitrobacteraceae</taxon>
        <taxon>Afipia</taxon>
    </lineage>
</organism>
<proteinExistence type="predicted"/>
<feature type="chain" id="PRO_5028920920" evidence="1">
    <location>
        <begin position="21"/>
        <end position="117"/>
    </location>
</feature>
<accession>A0A7C9VB92</accession>
<reference evidence="2" key="1">
    <citation type="submission" date="2020-02" db="EMBL/GenBank/DDBJ databases">
        <title>Draft genome sequence of Candidatus Afipia apatlaquensis IBT-C3, a potential strain for decolorization of textile dyes.</title>
        <authorList>
            <person name="Sanchez-Reyes A."/>
            <person name="Breton-Deval L."/>
            <person name="Mangelson H."/>
            <person name="Sanchez-Flores A."/>
        </authorList>
    </citation>
    <scope>NUCLEOTIDE SEQUENCE [LARGE SCALE GENOMIC DNA]</scope>
    <source>
        <strain evidence="2">IBT-C3</strain>
    </source>
</reference>
<protein>
    <submittedName>
        <fullName evidence="2">Uncharacterized protein</fullName>
    </submittedName>
</protein>
<evidence type="ECO:0000256" key="1">
    <source>
        <dbReference type="SAM" id="SignalP"/>
    </source>
</evidence>
<dbReference type="Proteomes" id="UP000480266">
    <property type="component" value="Unassembled WGS sequence"/>
</dbReference>
<sequence length="117" mass="12777">MRTFVTQAMAIALSLTPVHAAPPDNADPTLTPWFKGLRQPGTGAECCSVADCRAAEVRRDAQGYEVKVDHKWHVSSTFWLRVPAERILDERINPTGGAVLCYTPEAGILCFVPPPES</sequence>
<name>A0A7C9VB92_9BRAD</name>
<keyword evidence="3" id="KW-1185">Reference proteome</keyword>
<evidence type="ECO:0000313" key="2">
    <source>
        <dbReference type="EMBL" id="NGX93828.1"/>
    </source>
</evidence>
<feature type="signal peptide" evidence="1">
    <location>
        <begin position="1"/>
        <end position="20"/>
    </location>
</feature>
<evidence type="ECO:0000313" key="3">
    <source>
        <dbReference type="Proteomes" id="UP000480266"/>
    </source>
</evidence>
<gene>
    <name evidence="2" type="ORF">G4V63_00825</name>
</gene>
<dbReference type="EMBL" id="JAAMRR010000041">
    <property type="protein sequence ID" value="NGX93828.1"/>
    <property type="molecule type" value="Genomic_DNA"/>
</dbReference>
<keyword evidence="1" id="KW-0732">Signal</keyword>